<name>A0ACC6CDG1_9BURK</name>
<dbReference type="Proteomes" id="UP001076464">
    <property type="component" value="Unassembled WGS sequence"/>
</dbReference>
<gene>
    <name evidence="1" type="ORF">NYO99_15880</name>
</gene>
<protein>
    <submittedName>
        <fullName evidence="1">C-type cytochrome</fullName>
    </submittedName>
</protein>
<accession>A0ACC6CDG1</accession>
<organism evidence="1 2">
    <name type="scientific">Roseateles hydrophilus</name>
    <dbReference type="NCBI Taxonomy" id="2975054"/>
    <lineage>
        <taxon>Bacteria</taxon>
        <taxon>Pseudomonadati</taxon>
        <taxon>Pseudomonadota</taxon>
        <taxon>Betaproteobacteria</taxon>
        <taxon>Burkholderiales</taxon>
        <taxon>Sphaerotilaceae</taxon>
        <taxon>Roseateles</taxon>
    </lineage>
</organism>
<sequence>MKKLLQISITLAALFGAASAQAQDVKAGEKKIAMCIGCHGIPGYQASFPEIHKVPMIAGQNAKYIVASLQAYAKGERKHPTMRGIATSMSEQDMLDVAAFYEQQAKKPAVPESVPAAPANVAELLTKGACISCHGVNFSKPIDPAYPKIAGQHADYLTVALKSYKTEKNANIGRSNGVMAGQVKQFSNAELKAISGYIASLPGELATVPQGKMR</sequence>
<evidence type="ECO:0000313" key="2">
    <source>
        <dbReference type="Proteomes" id="UP001076464"/>
    </source>
</evidence>
<evidence type="ECO:0000313" key="1">
    <source>
        <dbReference type="EMBL" id="MCY4746463.1"/>
    </source>
</evidence>
<proteinExistence type="predicted"/>
<comment type="caution">
    <text evidence="1">The sequence shown here is derived from an EMBL/GenBank/DDBJ whole genome shotgun (WGS) entry which is preliminary data.</text>
</comment>
<keyword evidence="2" id="KW-1185">Reference proteome</keyword>
<reference evidence="1" key="1">
    <citation type="submission" date="2022-08" db="EMBL/GenBank/DDBJ databases">
        <title>Genome sequencing of Pelomonas sp. UHG3.</title>
        <authorList>
            <person name="So Y."/>
        </authorList>
    </citation>
    <scope>NUCLEOTIDE SEQUENCE</scope>
    <source>
        <strain evidence="1">UHG3</strain>
    </source>
</reference>
<dbReference type="EMBL" id="JAPPUY010000004">
    <property type="protein sequence ID" value="MCY4746463.1"/>
    <property type="molecule type" value="Genomic_DNA"/>
</dbReference>